<dbReference type="SUPFAM" id="SSF56042">
    <property type="entry name" value="PurM C-terminal domain-like"/>
    <property type="match status" value="1"/>
</dbReference>
<evidence type="ECO:0000256" key="1">
    <source>
        <dbReference type="ARBA" id="ARBA00006243"/>
    </source>
</evidence>
<dbReference type="AlphaFoldDB" id="A0A9D2GUX4"/>
<sequence>MEGKIVTLSIGGGGKQTSGFIKDIILKYFDNDILNNLGDASHVETSTNTAFTTDSFVIRPEFFNGGNIGKLSVCGTVNDLSVSGAEPLYISFALVVAEGYSYEKLEKIVKSAAEEAKKAGVKIVCGDTKVVERGGIDGVIINTSGIGRVVKNLNDFGAIEAGDKVIVTSDIARHGMAVMLERGQFGFAGNIASDCACLNKMMQAVYPFNVKFGRDATRGGIAAVLNEIAEKSGKGFLIKEEDIPLRPDVAELCDTLGFDPLSVANEGAAVIICSSEDSQKVLDMLQSTTEGERAAIIGTVTDENKVILDTYSGGRRHIDLPPGELLPRIC</sequence>
<gene>
    <name evidence="4" type="primary">hypE</name>
    <name evidence="4" type="ORF">H9804_07800</name>
</gene>
<evidence type="ECO:0000259" key="3">
    <source>
        <dbReference type="Pfam" id="PF02769"/>
    </source>
</evidence>
<proteinExistence type="inferred from homology"/>
<dbReference type="InterPro" id="IPR036676">
    <property type="entry name" value="PurM-like_C_sf"/>
</dbReference>
<accession>A0A9D2GUX4</accession>
<dbReference type="InterPro" id="IPR010918">
    <property type="entry name" value="PurM-like_C_dom"/>
</dbReference>
<dbReference type="Gene3D" id="3.90.650.10">
    <property type="entry name" value="PurM-like C-terminal domain"/>
    <property type="match status" value="1"/>
</dbReference>
<dbReference type="InterPro" id="IPR016188">
    <property type="entry name" value="PurM-like_N"/>
</dbReference>
<dbReference type="InterPro" id="IPR036921">
    <property type="entry name" value="PurM-like_N_sf"/>
</dbReference>
<dbReference type="PANTHER" id="PTHR30303:SF0">
    <property type="entry name" value="CARBAMOYL DEHYDRATASE HYPE"/>
    <property type="match status" value="1"/>
</dbReference>
<comment type="similarity">
    <text evidence="1">Belongs to the HypE family.</text>
</comment>
<evidence type="ECO:0000313" key="4">
    <source>
        <dbReference type="EMBL" id="HIZ89834.1"/>
    </source>
</evidence>
<evidence type="ECO:0000259" key="2">
    <source>
        <dbReference type="Pfam" id="PF00586"/>
    </source>
</evidence>
<reference evidence="4" key="1">
    <citation type="journal article" date="2021" name="PeerJ">
        <title>Extensive microbial diversity within the chicken gut microbiome revealed by metagenomics and culture.</title>
        <authorList>
            <person name="Gilroy R."/>
            <person name="Ravi A."/>
            <person name="Getino M."/>
            <person name="Pursley I."/>
            <person name="Horton D.L."/>
            <person name="Alikhan N.F."/>
            <person name="Baker D."/>
            <person name="Gharbi K."/>
            <person name="Hall N."/>
            <person name="Watson M."/>
            <person name="Adriaenssens E.M."/>
            <person name="Foster-Nyarko E."/>
            <person name="Jarju S."/>
            <person name="Secka A."/>
            <person name="Antonio M."/>
            <person name="Oren A."/>
            <person name="Chaudhuri R.R."/>
            <person name="La Ragione R."/>
            <person name="Hildebrand F."/>
            <person name="Pallen M.J."/>
        </authorList>
    </citation>
    <scope>NUCLEOTIDE SEQUENCE</scope>
    <source>
        <strain evidence="4">ChiW4-1371</strain>
    </source>
</reference>
<comment type="caution">
    <text evidence="4">The sequence shown here is derived from an EMBL/GenBank/DDBJ whole genome shotgun (WGS) entry which is preliminary data.</text>
</comment>
<dbReference type="CDD" id="cd02197">
    <property type="entry name" value="HypE"/>
    <property type="match status" value="1"/>
</dbReference>
<dbReference type="Gene3D" id="3.30.1330.10">
    <property type="entry name" value="PurM-like, N-terminal domain"/>
    <property type="match status" value="1"/>
</dbReference>
<dbReference type="Proteomes" id="UP000824176">
    <property type="component" value="Unassembled WGS sequence"/>
</dbReference>
<protein>
    <submittedName>
        <fullName evidence="4">Hydrogenase expression/formation protein HypE</fullName>
    </submittedName>
</protein>
<reference evidence="4" key="2">
    <citation type="submission" date="2021-04" db="EMBL/GenBank/DDBJ databases">
        <authorList>
            <person name="Gilroy R."/>
        </authorList>
    </citation>
    <scope>NUCLEOTIDE SEQUENCE</scope>
    <source>
        <strain evidence="4">ChiW4-1371</strain>
    </source>
</reference>
<evidence type="ECO:0000313" key="5">
    <source>
        <dbReference type="Proteomes" id="UP000824176"/>
    </source>
</evidence>
<dbReference type="Pfam" id="PF00586">
    <property type="entry name" value="AIRS"/>
    <property type="match status" value="1"/>
</dbReference>
<dbReference type="GO" id="GO:0051604">
    <property type="term" value="P:protein maturation"/>
    <property type="evidence" value="ECO:0007669"/>
    <property type="project" value="TreeGrafter"/>
</dbReference>
<dbReference type="NCBIfam" id="TIGR02124">
    <property type="entry name" value="hypE"/>
    <property type="match status" value="1"/>
</dbReference>
<dbReference type="PANTHER" id="PTHR30303">
    <property type="entry name" value="HYDROGENASE ISOENZYMES FORMATION PROTEIN HYPE"/>
    <property type="match status" value="1"/>
</dbReference>
<dbReference type="PIRSF" id="PIRSF005644">
    <property type="entry name" value="Hdrgns_mtr_HypE"/>
    <property type="match status" value="1"/>
</dbReference>
<name>A0A9D2GUX4_9BACT</name>
<feature type="domain" description="PurM-like N-terminal" evidence="2">
    <location>
        <begin position="42"/>
        <end position="149"/>
    </location>
</feature>
<dbReference type="Pfam" id="PF02769">
    <property type="entry name" value="AIRS_C"/>
    <property type="match status" value="1"/>
</dbReference>
<feature type="domain" description="PurM-like C-terminal" evidence="3">
    <location>
        <begin position="160"/>
        <end position="307"/>
    </location>
</feature>
<dbReference type="InterPro" id="IPR011854">
    <property type="entry name" value="HypE"/>
</dbReference>
<dbReference type="SUPFAM" id="SSF55326">
    <property type="entry name" value="PurM N-terminal domain-like"/>
    <property type="match status" value="1"/>
</dbReference>
<organism evidence="4 5">
    <name type="scientific">Candidatus Mucispirillum faecigallinarum</name>
    <dbReference type="NCBI Taxonomy" id="2838699"/>
    <lineage>
        <taxon>Bacteria</taxon>
        <taxon>Pseudomonadati</taxon>
        <taxon>Deferribacterota</taxon>
        <taxon>Deferribacteres</taxon>
        <taxon>Deferribacterales</taxon>
        <taxon>Mucispirillaceae</taxon>
        <taxon>Mucispirillum</taxon>
    </lineage>
</organism>
<dbReference type="EMBL" id="DXAQ01000121">
    <property type="protein sequence ID" value="HIZ89834.1"/>
    <property type="molecule type" value="Genomic_DNA"/>
</dbReference>